<organism evidence="3">
    <name type="scientific">Volvox carteri f. nagariensis</name>
    <dbReference type="NCBI Taxonomy" id="3068"/>
    <lineage>
        <taxon>Eukaryota</taxon>
        <taxon>Viridiplantae</taxon>
        <taxon>Chlorophyta</taxon>
        <taxon>core chlorophytes</taxon>
        <taxon>Chlorophyceae</taxon>
        <taxon>CS clade</taxon>
        <taxon>Chlamydomonadales</taxon>
        <taxon>Volvocaceae</taxon>
        <taxon>Volvox</taxon>
    </lineage>
</organism>
<dbReference type="InParanoid" id="D8U8R5"/>
<dbReference type="Pfam" id="PF05536">
    <property type="entry name" value="Neurochondrin"/>
    <property type="match status" value="1"/>
</dbReference>
<dbReference type="EMBL" id="GL378369">
    <property type="protein sequence ID" value="EFJ43796.1"/>
    <property type="molecule type" value="Genomic_DNA"/>
</dbReference>
<feature type="compositionally biased region" description="Low complexity" evidence="1">
    <location>
        <begin position="347"/>
        <end position="376"/>
    </location>
</feature>
<name>D8U8R5_VOLCA</name>
<dbReference type="InterPro" id="IPR008709">
    <property type="entry name" value="Neurochondrin"/>
</dbReference>
<dbReference type="PANTHER" id="PTHR13109:SF7">
    <property type="entry name" value="NEUROCHONDRIN"/>
    <property type="match status" value="1"/>
</dbReference>
<evidence type="ECO:0000256" key="1">
    <source>
        <dbReference type="SAM" id="MobiDB-lite"/>
    </source>
</evidence>
<feature type="compositionally biased region" description="Basic residues" evidence="1">
    <location>
        <begin position="1012"/>
        <end position="1024"/>
    </location>
</feature>
<feature type="compositionally biased region" description="Pro residues" evidence="1">
    <location>
        <begin position="626"/>
        <end position="637"/>
    </location>
</feature>
<feature type="compositionally biased region" description="Pro residues" evidence="1">
    <location>
        <begin position="337"/>
        <end position="346"/>
    </location>
</feature>
<accession>D8U8R5</accession>
<gene>
    <name evidence="2" type="ORF">VOLCADRAFT_106633</name>
</gene>
<feature type="compositionally biased region" description="Low complexity" evidence="1">
    <location>
        <begin position="745"/>
        <end position="756"/>
    </location>
</feature>
<feature type="region of interest" description="Disordered" evidence="1">
    <location>
        <begin position="742"/>
        <end position="769"/>
    </location>
</feature>
<dbReference type="eggNOG" id="KOG2611">
    <property type="taxonomic scope" value="Eukaryota"/>
</dbReference>
<sequence>MRFMQIAQTGPLLGHFQVAKGTVQAPTAQLYFSAMNTVDDLLVFAKPCAGENVLLAVFHKVWEHLQGSLTPSSFLVLAFSMEDTWRSYERLPFAALFVGLLLVTRLLPHGSDDGVRRVLEALGTQFLHRLLLPLRRPSQEPLSVEAAEHQSTSCSLALAILAAACRLNDFAAGPDVRELLPVLLKVVQYGGVSRALQAGTAAAAASAGAAAADAAAVSDALECLVGAAAAAPELTLSCLERLPVMDALAAWLTAAAAVLTAAGGGSAAGAASPAAEAQAHNSVLLAAVLLECMLTGAAEGRATAVLAEHPTAAAQVMAALSALVGNPRLLLPATHGAPPPASPPPQQQHRPQAPGAAASSQAASDSRKGSGSLGSSRSGGSGGGVAQLQLEALHLLLLMLQSCQESAAAATAHELLRLDEHVAWSAAVRRGLGWLLRSRAPGALKHSALQLGALVVQLVGEGWLLGPRPFVSGVAVQELEEPPGSFLLLLLETLKRLLEELAARAAQRKAAEEAAVQAAAGAATGAAALPAAAAAAAAPAADVDMSDGSLSKEVRGGGASAAGPAVPPPATIPAGRRALLLLPACFRLLEGSVEAVAADAGDCMEVEVSEPVAAAPHSAGTRGMVPQPPPRPRPPVPAQPVLPDAVVQKLMGAFDGIADTLLQFFEADNEVRQQQQQQQGAPSPSGEVLLGAARVLGRYLAEAPGAVRNPRVLRGLPLVVAVRCRAGAAEAAPRAVPVDKGVCTQGQQQQQQQQQQRQEEEDGEEGEDLDGFSLPFLLPGLLQATGPDASERSEVARALRTSPEALSACVSYLAHCVRSAVAAAPNAERLLAAAGAAVDGAAGTRGAAALSVLAQSEQGMADVSMLLLNLLEPSVLGAVAARLGDEGDEGSSAGAAPPPSAWYGISGAGSADAADAASRHLPPLLAQLLPVCWLVQHWAASRMGALGALASLDPLRLPIGRGAPTAADLLFRFQLATRTLLCTTCLAAVVLTTVMSWLAAGAQQRVLPGTVAHHHDHHHHHHGHQQQEEDGKGSAAELLSVLLPSAVVEAVGTATLAAAAAGTSLQMAQLHDLAKEAPPPPPPPPAALRDPRLPLTAAGLAEDFLGDGEVCWERLLGAAAQMVEMSTAVQQLVAAGLTAAEGEGSAVWLQRLVAARARGEGAAEELLMSEVNLALFLQVVVQGLRMGGNVAMG</sequence>
<feature type="compositionally biased region" description="Acidic residues" evidence="1">
    <location>
        <begin position="759"/>
        <end position="769"/>
    </location>
</feature>
<dbReference type="GeneID" id="9621921"/>
<dbReference type="AlphaFoldDB" id="D8U8R5"/>
<proteinExistence type="predicted"/>
<evidence type="ECO:0000313" key="3">
    <source>
        <dbReference type="Proteomes" id="UP000001058"/>
    </source>
</evidence>
<dbReference type="Proteomes" id="UP000001058">
    <property type="component" value="Unassembled WGS sequence"/>
</dbReference>
<reference evidence="2 3" key="1">
    <citation type="journal article" date="2010" name="Science">
        <title>Genomic analysis of organismal complexity in the multicellular green alga Volvox carteri.</title>
        <authorList>
            <person name="Prochnik S.E."/>
            <person name="Umen J."/>
            <person name="Nedelcu A.M."/>
            <person name="Hallmann A."/>
            <person name="Miller S.M."/>
            <person name="Nishii I."/>
            <person name="Ferris P."/>
            <person name="Kuo A."/>
            <person name="Mitros T."/>
            <person name="Fritz-Laylin L.K."/>
            <person name="Hellsten U."/>
            <person name="Chapman J."/>
            <person name="Simakov O."/>
            <person name="Rensing S.A."/>
            <person name="Terry A."/>
            <person name="Pangilinan J."/>
            <person name="Kapitonov V."/>
            <person name="Jurka J."/>
            <person name="Salamov A."/>
            <person name="Shapiro H."/>
            <person name="Schmutz J."/>
            <person name="Grimwood J."/>
            <person name="Lindquist E."/>
            <person name="Lucas S."/>
            <person name="Grigoriev I.V."/>
            <person name="Schmitt R."/>
            <person name="Kirk D."/>
            <person name="Rokhsar D.S."/>
        </authorList>
    </citation>
    <scope>NUCLEOTIDE SEQUENCE [LARGE SCALE GENOMIC DNA]</scope>
    <source>
        <strain evidence="3">f. Nagariensis / Eve</strain>
    </source>
</reference>
<keyword evidence="3" id="KW-1185">Reference proteome</keyword>
<dbReference type="PANTHER" id="PTHR13109">
    <property type="entry name" value="NEUROCHONDRIN"/>
    <property type="match status" value="1"/>
</dbReference>
<dbReference type="OrthoDB" id="8962942at2759"/>
<evidence type="ECO:0000313" key="2">
    <source>
        <dbReference type="EMBL" id="EFJ43796.1"/>
    </source>
</evidence>
<protein>
    <submittedName>
        <fullName evidence="2">Uncharacterized protein</fullName>
    </submittedName>
</protein>
<feature type="region of interest" description="Disordered" evidence="1">
    <location>
        <begin position="1012"/>
        <end position="1033"/>
    </location>
</feature>
<feature type="region of interest" description="Disordered" evidence="1">
    <location>
        <begin position="331"/>
        <end position="380"/>
    </location>
</feature>
<dbReference type="STRING" id="3068.D8U8R5"/>
<dbReference type="KEGG" id="vcn:VOLCADRAFT_106633"/>
<feature type="region of interest" description="Disordered" evidence="1">
    <location>
        <begin position="614"/>
        <end position="637"/>
    </location>
</feature>
<dbReference type="RefSeq" id="XP_002955042.1">
    <property type="nucleotide sequence ID" value="XM_002954996.1"/>
</dbReference>